<sequence>MGQSKGSRCDIRGQRAVRLQKLLHEPASLAMTLRNWRKNTNNTQFDTHSVISNFNRTEP</sequence>
<accession>A0A5B7HGQ0</accession>
<gene>
    <name evidence="1" type="ORF">E2C01_063140</name>
</gene>
<protein>
    <submittedName>
        <fullName evidence="1">Uncharacterized protein</fullName>
    </submittedName>
</protein>
<comment type="caution">
    <text evidence="1">The sequence shown here is derived from an EMBL/GenBank/DDBJ whole genome shotgun (WGS) entry which is preliminary data.</text>
</comment>
<dbReference type="AlphaFoldDB" id="A0A5B7HGQ0"/>
<evidence type="ECO:0000313" key="1">
    <source>
        <dbReference type="EMBL" id="MPC68929.1"/>
    </source>
</evidence>
<dbReference type="EMBL" id="VSRR010028626">
    <property type="protein sequence ID" value="MPC68929.1"/>
    <property type="molecule type" value="Genomic_DNA"/>
</dbReference>
<organism evidence="1 2">
    <name type="scientific">Portunus trituberculatus</name>
    <name type="common">Swimming crab</name>
    <name type="synonym">Neptunus trituberculatus</name>
    <dbReference type="NCBI Taxonomy" id="210409"/>
    <lineage>
        <taxon>Eukaryota</taxon>
        <taxon>Metazoa</taxon>
        <taxon>Ecdysozoa</taxon>
        <taxon>Arthropoda</taxon>
        <taxon>Crustacea</taxon>
        <taxon>Multicrustacea</taxon>
        <taxon>Malacostraca</taxon>
        <taxon>Eumalacostraca</taxon>
        <taxon>Eucarida</taxon>
        <taxon>Decapoda</taxon>
        <taxon>Pleocyemata</taxon>
        <taxon>Brachyura</taxon>
        <taxon>Eubrachyura</taxon>
        <taxon>Portunoidea</taxon>
        <taxon>Portunidae</taxon>
        <taxon>Portuninae</taxon>
        <taxon>Portunus</taxon>
    </lineage>
</organism>
<name>A0A5B7HGQ0_PORTR</name>
<dbReference type="Proteomes" id="UP000324222">
    <property type="component" value="Unassembled WGS sequence"/>
</dbReference>
<keyword evidence="2" id="KW-1185">Reference proteome</keyword>
<evidence type="ECO:0000313" key="2">
    <source>
        <dbReference type="Proteomes" id="UP000324222"/>
    </source>
</evidence>
<reference evidence="1 2" key="1">
    <citation type="submission" date="2019-05" db="EMBL/GenBank/DDBJ databases">
        <title>Another draft genome of Portunus trituberculatus and its Hox gene families provides insights of decapod evolution.</title>
        <authorList>
            <person name="Jeong J.-H."/>
            <person name="Song I."/>
            <person name="Kim S."/>
            <person name="Choi T."/>
            <person name="Kim D."/>
            <person name="Ryu S."/>
            <person name="Kim W."/>
        </authorList>
    </citation>
    <scope>NUCLEOTIDE SEQUENCE [LARGE SCALE GENOMIC DNA]</scope>
    <source>
        <tissue evidence="1">Muscle</tissue>
    </source>
</reference>
<proteinExistence type="predicted"/>